<reference evidence="1" key="2">
    <citation type="journal article" date="2015" name="Data Brief">
        <title>Shoot transcriptome of the giant reed, Arundo donax.</title>
        <authorList>
            <person name="Barrero R.A."/>
            <person name="Guerrero F.D."/>
            <person name="Moolhuijzen P."/>
            <person name="Goolsby J.A."/>
            <person name="Tidwell J."/>
            <person name="Bellgard S.E."/>
            <person name="Bellgard M.I."/>
        </authorList>
    </citation>
    <scope>NUCLEOTIDE SEQUENCE</scope>
    <source>
        <tissue evidence="1">Shoot tissue taken approximately 20 cm above the soil surface</tissue>
    </source>
</reference>
<protein>
    <submittedName>
        <fullName evidence="1">Uncharacterized protein</fullName>
    </submittedName>
</protein>
<sequence length="62" mass="7083">MAFYSTASTCNLPLALGPGLFLQASRYPIFPLSSYWPLFHRWQKFEAKVHFGPLGLIREGPR</sequence>
<organism evidence="1">
    <name type="scientific">Arundo donax</name>
    <name type="common">Giant reed</name>
    <name type="synonym">Donax arundinaceus</name>
    <dbReference type="NCBI Taxonomy" id="35708"/>
    <lineage>
        <taxon>Eukaryota</taxon>
        <taxon>Viridiplantae</taxon>
        <taxon>Streptophyta</taxon>
        <taxon>Embryophyta</taxon>
        <taxon>Tracheophyta</taxon>
        <taxon>Spermatophyta</taxon>
        <taxon>Magnoliopsida</taxon>
        <taxon>Liliopsida</taxon>
        <taxon>Poales</taxon>
        <taxon>Poaceae</taxon>
        <taxon>PACMAD clade</taxon>
        <taxon>Arundinoideae</taxon>
        <taxon>Arundineae</taxon>
        <taxon>Arundo</taxon>
    </lineage>
</organism>
<dbReference type="AlphaFoldDB" id="A0A0A9HX87"/>
<accession>A0A0A9HX87</accession>
<evidence type="ECO:0000313" key="1">
    <source>
        <dbReference type="EMBL" id="JAE37503.1"/>
    </source>
</evidence>
<dbReference type="EMBL" id="GBRH01160393">
    <property type="protein sequence ID" value="JAE37503.1"/>
    <property type="molecule type" value="Transcribed_RNA"/>
</dbReference>
<name>A0A0A9HX87_ARUDO</name>
<proteinExistence type="predicted"/>
<reference evidence="1" key="1">
    <citation type="submission" date="2014-09" db="EMBL/GenBank/DDBJ databases">
        <authorList>
            <person name="Magalhaes I.L.F."/>
            <person name="Oliveira U."/>
            <person name="Santos F.R."/>
            <person name="Vidigal T.H.D.A."/>
            <person name="Brescovit A.D."/>
            <person name="Santos A.J."/>
        </authorList>
    </citation>
    <scope>NUCLEOTIDE SEQUENCE</scope>
    <source>
        <tissue evidence="1">Shoot tissue taken approximately 20 cm above the soil surface</tissue>
    </source>
</reference>